<gene>
    <name evidence="3" type="ORF">GR702_16050</name>
</gene>
<accession>A0A7X4GII8</accession>
<protein>
    <submittedName>
        <fullName evidence="3">Uncharacterized protein</fullName>
    </submittedName>
</protein>
<keyword evidence="4" id="KW-1185">Reference proteome</keyword>
<dbReference type="RefSeq" id="WP_160986783.1">
    <property type="nucleotide sequence ID" value="NZ_WVTD01000013.1"/>
</dbReference>
<dbReference type="EMBL" id="WVTD01000013">
    <property type="protein sequence ID" value="MYL99281.1"/>
    <property type="molecule type" value="Genomic_DNA"/>
</dbReference>
<evidence type="ECO:0000256" key="1">
    <source>
        <dbReference type="SAM" id="MobiDB-lite"/>
    </source>
</evidence>
<comment type="caution">
    <text evidence="3">The sequence shown here is derived from an EMBL/GenBank/DDBJ whole genome shotgun (WGS) entry which is preliminary data.</text>
</comment>
<feature type="transmembrane region" description="Helical" evidence="2">
    <location>
        <begin position="59"/>
        <end position="86"/>
    </location>
</feature>
<dbReference type="Proteomes" id="UP000465810">
    <property type="component" value="Unassembled WGS sequence"/>
</dbReference>
<reference evidence="3 4" key="1">
    <citation type="submission" date="2019-12" db="EMBL/GenBank/DDBJ databases">
        <authorList>
            <person name="Feng G."/>
            <person name="Zhu H."/>
        </authorList>
    </citation>
    <scope>NUCLEOTIDE SEQUENCE [LARGE SCALE GENOMIC DNA]</scope>
    <source>
        <strain evidence="3 4">FGD1</strain>
    </source>
</reference>
<feature type="compositionally biased region" description="Low complexity" evidence="1">
    <location>
        <begin position="10"/>
        <end position="20"/>
    </location>
</feature>
<keyword evidence="2" id="KW-0812">Transmembrane</keyword>
<sequence length="91" mass="9165">MSSDRRPARVRVVSSGRTSVPGDTGATPARRRSDSPSAHADQPQALALDPAEPRDGASLLWIVGAIVLFLVGCAIGGALFVVSGLAGAGSL</sequence>
<keyword evidence="2" id="KW-1133">Transmembrane helix</keyword>
<keyword evidence="2" id="KW-0472">Membrane</keyword>
<dbReference type="AlphaFoldDB" id="A0A7X4GII8"/>
<evidence type="ECO:0000256" key="2">
    <source>
        <dbReference type="SAM" id="Phobius"/>
    </source>
</evidence>
<name>A0A7X4GII8_9SPHN</name>
<evidence type="ECO:0000313" key="3">
    <source>
        <dbReference type="EMBL" id="MYL99281.1"/>
    </source>
</evidence>
<proteinExistence type="predicted"/>
<organism evidence="3 4">
    <name type="scientific">Novosphingobium silvae</name>
    <dbReference type="NCBI Taxonomy" id="2692619"/>
    <lineage>
        <taxon>Bacteria</taxon>
        <taxon>Pseudomonadati</taxon>
        <taxon>Pseudomonadota</taxon>
        <taxon>Alphaproteobacteria</taxon>
        <taxon>Sphingomonadales</taxon>
        <taxon>Sphingomonadaceae</taxon>
        <taxon>Novosphingobium</taxon>
    </lineage>
</organism>
<feature type="region of interest" description="Disordered" evidence="1">
    <location>
        <begin position="1"/>
        <end position="44"/>
    </location>
</feature>
<evidence type="ECO:0000313" key="4">
    <source>
        <dbReference type="Proteomes" id="UP000465810"/>
    </source>
</evidence>